<accession>A0A182XXJ2</accession>
<dbReference type="Proteomes" id="UP000076408">
    <property type="component" value="Unassembled WGS sequence"/>
</dbReference>
<dbReference type="VEuPathDB" id="VectorBase:ASTEI20_044716"/>
<dbReference type="VEuPathDB" id="VectorBase:ASTEI00928"/>
<keyword evidence="2" id="KW-0067">ATP-binding</keyword>
<reference evidence="3" key="2">
    <citation type="submission" date="2020-05" db="UniProtKB">
        <authorList>
            <consortium name="EnsemblMetazoa"/>
        </authorList>
    </citation>
    <scope>IDENTIFICATION</scope>
    <source>
        <strain evidence="3">Indian</strain>
    </source>
</reference>
<evidence type="ECO:0000256" key="1">
    <source>
        <dbReference type="ARBA" id="ARBA00022741"/>
    </source>
</evidence>
<name>A0A182XXJ2_ANOST</name>
<keyword evidence="1" id="KW-0547">Nucleotide-binding</keyword>
<evidence type="ECO:0000313" key="3">
    <source>
        <dbReference type="EnsemblMetazoa" id="ASTEI00928-PA"/>
    </source>
</evidence>
<protein>
    <submittedName>
        <fullName evidence="3">Uncharacterized protein</fullName>
    </submittedName>
</protein>
<proteinExistence type="predicted"/>
<keyword evidence="4" id="KW-1185">Reference proteome</keyword>
<sequence length="93" mass="10576">MCRKKRTSSGPHSVQCIEVQGENSRIGSTPDKGVPDMTCISDIDENGINRNLKVRYERDQIYVSFYKTIICHSLAHPPGDFLNLPIPREINHH</sequence>
<dbReference type="GO" id="GO:0005524">
    <property type="term" value="F:ATP binding"/>
    <property type="evidence" value="ECO:0007669"/>
    <property type="project" value="UniProtKB-KW"/>
</dbReference>
<dbReference type="InterPro" id="IPR036961">
    <property type="entry name" value="Kinesin_motor_dom_sf"/>
</dbReference>
<evidence type="ECO:0000256" key="2">
    <source>
        <dbReference type="ARBA" id="ARBA00022840"/>
    </source>
</evidence>
<dbReference type="AlphaFoldDB" id="A0A182XXJ2"/>
<dbReference type="Gene3D" id="3.40.850.10">
    <property type="entry name" value="Kinesin motor domain"/>
    <property type="match status" value="1"/>
</dbReference>
<reference evidence="4" key="1">
    <citation type="journal article" date="2014" name="Genome Biol.">
        <title>Genome analysis of a major urban malaria vector mosquito, Anopheles stephensi.</title>
        <authorList>
            <person name="Jiang X."/>
            <person name="Peery A."/>
            <person name="Hall A.B."/>
            <person name="Sharma A."/>
            <person name="Chen X.G."/>
            <person name="Waterhouse R.M."/>
            <person name="Komissarov A."/>
            <person name="Riehle M.M."/>
            <person name="Shouche Y."/>
            <person name="Sharakhova M.V."/>
            <person name="Lawson D."/>
            <person name="Pakpour N."/>
            <person name="Arensburger P."/>
            <person name="Davidson V.L."/>
            <person name="Eiglmeier K."/>
            <person name="Emrich S."/>
            <person name="George P."/>
            <person name="Kennedy R.C."/>
            <person name="Mane S.P."/>
            <person name="Maslen G."/>
            <person name="Oringanje C."/>
            <person name="Qi Y."/>
            <person name="Settlage R."/>
            <person name="Tojo M."/>
            <person name="Tubio J.M."/>
            <person name="Unger M.F."/>
            <person name="Wang B."/>
            <person name="Vernick K.D."/>
            <person name="Ribeiro J.M."/>
            <person name="James A.A."/>
            <person name="Michel K."/>
            <person name="Riehle M.A."/>
            <person name="Luckhart S."/>
            <person name="Sharakhov I.V."/>
            <person name="Tu Z."/>
        </authorList>
    </citation>
    <scope>NUCLEOTIDE SEQUENCE [LARGE SCALE GENOMIC DNA]</scope>
    <source>
        <strain evidence="4">Indian</strain>
    </source>
</reference>
<organism evidence="3 4">
    <name type="scientific">Anopheles stephensi</name>
    <name type="common">Indo-Pakistan malaria mosquito</name>
    <dbReference type="NCBI Taxonomy" id="30069"/>
    <lineage>
        <taxon>Eukaryota</taxon>
        <taxon>Metazoa</taxon>
        <taxon>Ecdysozoa</taxon>
        <taxon>Arthropoda</taxon>
        <taxon>Hexapoda</taxon>
        <taxon>Insecta</taxon>
        <taxon>Pterygota</taxon>
        <taxon>Neoptera</taxon>
        <taxon>Endopterygota</taxon>
        <taxon>Diptera</taxon>
        <taxon>Nematocera</taxon>
        <taxon>Culicoidea</taxon>
        <taxon>Culicidae</taxon>
        <taxon>Anophelinae</taxon>
        <taxon>Anopheles</taxon>
    </lineage>
</organism>
<dbReference type="VEuPathDB" id="VectorBase:ASTE002172"/>
<dbReference type="EnsemblMetazoa" id="ASTEI00928-RA">
    <property type="protein sequence ID" value="ASTEI00928-PA"/>
    <property type="gene ID" value="ASTEI00928"/>
</dbReference>
<evidence type="ECO:0000313" key="4">
    <source>
        <dbReference type="Proteomes" id="UP000076408"/>
    </source>
</evidence>